<proteinExistence type="predicted"/>
<evidence type="ECO:0000313" key="1">
    <source>
        <dbReference type="EMBL" id="SFB31947.1"/>
    </source>
</evidence>
<evidence type="ECO:0000313" key="2">
    <source>
        <dbReference type="Proteomes" id="UP000198790"/>
    </source>
</evidence>
<sequence>MKNLFTLFLTVFLITSCTEDNSPEGVLIRVENGSAVDFKDILISSGSTPIEFGDISAGQRSDYKEFESAYRYGFVSLLANGKELRMQPYDYVGETPLSKGYYTYKLNLDTSDPNNPHLTLDLLIVN</sequence>
<gene>
    <name evidence="1" type="ORF">SAMN04489723_107116</name>
</gene>
<dbReference type="RefSeq" id="WP_092897311.1">
    <property type="nucleotide sequence ID" value="NZ_CAXBKE010000040.1"/>
</dbReference>
<dbReference type="STRING" id="237018.SAMN04489723_107116"/>
<protein>
    <submittedName>
        <fullName evidence="1">Uncharacterized protein</fullName>
    </submittedName>
</protein>
<accession>A0A1I1A214</accession>
<dbReference type="EMBL" id="FOKK01000007">
    <property type="protein sequence ID" value="SFB31947.1"/>
    <property type="molecule type" value="Genomic_DNA"/>
</dbReference>
<keyword evidence="2" id="KW-1185">Reference proteome</keyword>
<reference evidence="1 2" key="1">
    <citation type="submission" date="2016-10" db="EMBL/GenBank/DDBJ databases">
        <authorList>
            <person name="de Groot N.N."/>
        </authorList>
    </citation>
    <scope>NUCLEOTIDE SEQUENCE [LARGE SCALE GENOMIC DNA]</scope>
    <source>
        <strain evidence="1 2">DSM 23399</strain>
    </source>
</reference>
<organism evidence="1 2">
    <name type="scientific">Algoriphagus aquimarinus</name>
    <dbReference type="NCBI Taxonomy" id="237018"/>
    <lineage>
        <taxon>Bacteria</taxon>
        <taxon>Pseudomonadati</taxon>
        <taxon>Bacteroidota</taxon>
        <taxon>Cytophagia</taxon>
        <taxon>Cytophagales</taxon>
        <taxon>Cyclobacteriaceae</taxon>
        <taxon>Algoriphagus</taxon>
    </lineage>
</organism>
<dbReference type="AlphaFoldDB" id="A0A1I1A214"/>
<dbReference type="PROSITE" id="PS51257">
    <property type="entry name" value="PROKAR_LIPOPROTEIN"/>
    <property type="match status" value="1"/>
</dbReference>
<name>A0A1I1A214_9BACT</name>
<dbReference type="Proteomes" id="UP000198790">
    <property type="component" value="Unassembled WGS sequence"/>
</dbReference>
<dbReference type="OrthoDB" id="980950at2"/>